<evidence type="ECO:0000259" key="2">
    <source>
        <dbReference type="Pfam" id="PF11841"/>
    </source>
</evidence>
<dbReference type="SUPFAM" id="SSF50729">
    <property type="entry name" value="PH domain-like"/>
    <property type="match status" value="1"/>
</dbReference>
<dbReference type="SUPFAM" id="SSF48371">
    <property type="entry name" value="ARM repeat"/>
    <property type="match status" value="1"/>
</dbReference>
<dbReference type="Pfam" id="PF16457">
    <property type="entry name" value="PH_12"/>
    <property type="match status" value="1"/>
</dbReference>
<evidence type="ECO:0000313" key="4">
    <source>
        <dbReference type="EMBL" id="RZF36028.1"/>
    </source>
</evidence>
<sequence>MLASDEAGVVSVAVQVGNDSTLFKFNHGEPLQTTIESICKEGGLSFVKNRYALQFIRKQGDPFLAARFVTEENRHNIIDGTELKLVYSARELGRMILENLKTNGDLDWALEKLSGHIADPVFASVVQGPCYILVNRLFSEESLPPKLLYYCLKFILGLLKLNYLTEIDETLVKLLATILCNRQNIGDSVIEKALLVLECISRNQYNQLKESVDLEDLLYYLKSFESSNIQRTALALINALALYCPNPEEKKDMLMIMNTSRFRSTINSSILFPGSILGNEIKEQLAIYQSLILSLNTELFEKADVALNKLPDLLSIKRYSSLEISAAAATGATADNDAARRRSAESCTQTIDRANIKWKENVELLNKRLDFLKVTNNDIWSQPVANSSLSKLVYNCLVYFHANYNRAYSFILLAEGIDNFIRISDRVANMIAKDILHVGEPPRRKSTTFFLLVFSTFLDDTVKPALIEELFSQAMLHGERTKREMKVKTSDDYEKVIKITKQKLLQGLCQKFPESRTFEELQLALTGISYSQATEGILKETANRRNKFYQTSPAVLDLRASLRGSLIELIQTQRMKYIRKRTQFLDLQEKQSGKQKEKNYLYAQLSPNGYKILYTKDPEINEPDKMSCMFVKHIKSVVTHVKKTINQHSGQNSEVVSTITLTLLPTTNDIKPLNLITQSQEVADYWNDAINCLKGNKMKSDSLRRELKILLDMELRIRLLELDGIDIPNEPPPLPPSPPNFDFALEDENENESHC</sequence>
<evidence type="ECO:0008006" key="6">
    <source>
        <dbReference type="Google" id="ProtNLM"/>
    </source>
</evidence>
<evidence type="ECO:0000256" key="1">
    <source>
        <dbReference type="SAM" id="MobiDB-lite"/>
    </source>
</evidence>
<feature type="domain" description="PH" evidence="3">
    <location>
        <begin position="570"/>
        <end position="695"/>
    </location>
</feature>
<dbReference type="AlphaFoldDB" id="A0A482WRE4"/>
<feature type="domain" description="ELMO armadillo-like helical" evidence="2">
    <location>
        <begin position="166"/>
        <end position="270"/>
    </location>
</feature>
<dbReference type="SMR" id="A0A482WRE4"/>
<gene>
    <name evidence="4" type="ORF">LSTR_LSTR005844</name>
</gene>
<dbReference type="STRING" id="195883.A0A482WRE4"/>
<dbReference type="InParanoid" id="A0A482WRE4"/>
<feature type="compositionally biased region" description="Pro residues" evidence="1">
    <location>
        <begin position="729"/>
        <end position="739"/>
    </location>
</feature>
<dbReference type="EMBL" id="QKKF02027168">
    <property type="protein sequence ID" value="RZF36028.1"/>
    <property type="molecule type" value="Genomic_DNA"/>
</dbReference>
<feature type="region of interest" description="Disordered" evidence="1">
    <location>
        <begin position="728"/>
        <end position="755"/>
    </location>
</feature>
<dbReference type="OrthoDB" id="28413at2759"/>
<dbReference type="InterPro" id="IPR024574">
    <property type="entry name" value="ELMO_ARM"/>
</dbReference>
<keyword evidence="5" id="KW-1185">Reference proteome</keyword>
<protein>
    <recommendedName>
        <fullName evidence="6">ELMO domain-containing protein</fullName>
    </recommendedName>
</protein>
<dbReference type="Gene3D" id="6.10.10.90">
    <property type="match status" value="1"/>
</dbReference>
<evidence type="ECO:0000259" key="3">
    <source>
        <dbReference type="Pfam" id="PF16457"/>
    </source>
</evidence>
<proteinExistence type="predicted"/>
<organism evidence="4 5">
    <name type="scientific">Laodelphax striatellus</name>
    <name type="common">Small brown planthopper</name>
    <name type="synonym">Delphax striatella</name>
    <dbReference type="NCBI Taxonomy" id="195883"/>
    <lineage>
        <taxon>Eukaryota</taxon>
        <taxon>Metazoa</taxon>
        <taxon>Ecdysozoa</taxon>
        <taxon>Arthropoda</taxon>
        <taxon>Hexapoda</taxon>
        <taxon>Insecta</taxon>
        <taxon>Pterygota</taxon>
        <taxon>Neoptera</taxon>
        <taxon>Paraneoptera</taxon>
        <taxon>Hemiptera</taxon>
        <taxon>Auchenorrhyncha</taxon>
        <taxon>Fulgoroidea</taxon>
        <taxon>Delphacidae</taxon>
        <taxon>Criomorphinae</taxon>
        <taxon>Laodelphax</taxon>
    </lineage>
</organism>
<name>A0A482WRE4_LAOST</name>
<accession>A0A482WRE4</accession>
<feature type="compositionally biased region" description="Acidic residues" evidence="1">
    <location>
        <begin position="744"/>
        <end position="755"/>
    </location>
</feature>
<dbReference type="Pfam" id="PF11841">
    <property type="entry name" value="ELMO_ARM"/>
    <property type="match status" value="1"/>
</dbReference>
<comment type="caution">
    <text evidence="4">The sequence shown here is derived from an EMBL/GenBank/DDBJ whole genome shotgun (WGS) entry which is preliminary data.</text>
</comment>
<evidence type="ECO:0000313" key="5">
    <source>
        <dbReference type="Proteomes" id="UP000291343"/>
    </source>
</evidence>
<dbReference type="InterPro" id="IPR016024">
    <property type="entry name" value="ARM-type_fold"/>
</dbReference>
<dbReference type="InterPro" id="IPR001849">
    <property type="entry name" value="PH_domain"/>
</dbReference>
<reference evidence="4 5" key="1">
    <citation type="journal article" date="2017" name="Gigascience">
        <title>Genome sequence of the small brown planthopper, Laodelphax striatellus.</title>
        <authorList>
            <person name="Zhu J."/>
            <person name="Jiang F."/>
            <person name="Wang X."/>
            <person name="Yang P."/>
            <person name="Bao Y."/>
            <person name="Zhao W."/>
            <person name="Wang W."/>
            <person name="Lu H."/>
            <person name="Wang Q."/>
            <person name="Cui N."/>
            <person name="Li J."/>
            <person name="Chen X."/>
            <person name="Luo L."/>
            <person name="Yu J."/>
            <person name="Kang L."/>
            <person name="Cui F."/>
        </authorList>
    </citation>
    <scope>NUCLEOTIDE SEQUENCE [LARGE SCALE GENOMIC DNA]</scope>
    <source>
        <strain evidence="4">Lst14</strain>
    </source>
</reference>
<dbReference type="Proteomes" id="UP000291343">
    <property type="component" value="Unassembled WGS sequence"/>
</dbReference>